<keyword evidence="4" id="KW-0648">Protein biosynthesis</keyword>
<dbReference type="Gene3D" id="3.40.50.300">
    <property type="entry name" value="P-loop containing nucleotide triphosphate hydrolases"/>
    <property type="match status" value="1"/>
</dbReference>
<dbReference type="SUPFAM" id="SSF50447">
    <property type="entry name" value="Translation proteins"/>
    <property type="match status" value="1"/>
</dbReference>
<dbReference type="GO" id="GO:0003746">
    <property type="term" value="F:translation elongation factor activity"/>
    <property type="evidence" value="ECO:0007669"/>
    <property type="project" value="UniProtKB-KW"/>
</dbReference>
<dbReference type="Gene3D" id="3.30.70.240">
    <property type="match status" value="1"/>
</dbReference>
<keyword evidence="2" id="KW-0547">Nucleotide-binding</keyword>
<dbReference type="PRINTS" id="PR00315">
    <property type="entry name" value="ELONGATNFCT"/>
</dbReference>
<dbReference type="CDD" id="cd01434">
    <property type="entry name" value="EFG_mtEFG1_IV"/>
    <property type="match status" value="1"/>
</dbReference>
<dbReference type="InterPro" id="IPR053905">
    <property type="entry name" value="EF-G-like_DII"/>
</dbReference>
<dbReference type="RefSeq" id="WP_121240397.1">
    <property type="nucleotide sequence ID" value="NZ_BHVV01000002.1"/>
</dbReference>
<dbReference type="InterPro" id="IPR020568">
    <property type="entry name" value="Ribosomal_Su5_D2-typ_SF"/>
</dbReference>
<dbReference type="GO" id="GO:0005525">
    <property type="term" value="F:GTP binding"/>
    <property type="evidence" value="ECO:0007669"/>
    <property type="project" value="UniProtKB-KW"/>
</dbReference>
<proteinExistence type="predicted"/>
<dbReference type="InterPro" id="IPR005517">
    <property type="entry name" value="Transl_elong_EFG/EF2_IV"/>
</dbReference>
<name>A0A497XMN1_9PROT</name>
<dbReference type="InterPro" id="IPR005225">
    <property type="entry name" value="Small_GTP-bd"/>
</dbReference>
<sequence length="690" mass="74562">MSNISVETIRSLALVGHGGAGKTTLAEALLHASGAIEARGAVEKGNTVCDFDPQEKAAGHSLNSAVVHFSDRNVEVNLIDTPGYPDFAGQAIASLAGVDTALVVINAQTGIELSTERMMKAAAARRLCRMIVVNKIDADNVDLPGLVNDIRERFGKECLILDLPAHDRHDVVEVLEKDSGDADFDSVAAAHRALIDQIIEEDEDLLAKYLEDGQEPSAAELHAPFEKALRAGHLIPILFVSARTGAGIPELLHVLETLAPNPAEGNPPPFFRGEPGGATTEGSAKPEEFAAVPDPAKHVLAHVFKVIVDPYMGKVSVFRVHQGTVKKDAQLFVGDGKRPIKAGHLYKLMGKDYVEVNELLPGEIGAVAKIDDIDFDAVLHDSHDEDHIHLKPLEFPKPMQGLAVETRKKGDEQRLFEILHKLELEDPCFEMERHPTTNETVIRGLGEMHLRYKLDKMATQFKMELDTKPPRVPYRETITGNAEGHCRHKKQSGGAGQFGEVYLKIEPLARGAGFEFVDRVKGGVIPGVFMPAVEKGVRQALDDGVVAGYPVEDLRVIVYDGKTHAVDGKEVAFVTAGRKATIEAIQAANPIVLEPIVSIEIIAPEVNMGDLAGDLSSRRGHVTGTTPRGHGTVAIAGEVPLAEITDYASRLKSMTGGQGAYTIEFARHAQVPPPVQQKLAAGHKLREDEE</sequence>
<dbReference type="InterPro" id="IPR027417">
    <property type="entry name" value="P-loop_NTPase"/>
</dbReference>
<dbReference type="InterPro" id="IPR009000">
    <property type="entry name" value="Transl_B-barrel_sf"/>
</dbReference>
<evidence type="ECO:0000256" key="6">
    <source>
        <dbReference type="ARBA" id="ARBA00024731"/>
    </source>
</evidence>
<dbReference type="InterPro" id="IPR000640">
    <property type="entry name" value="EFG_V-like"/>
</dbReference>
<dbReference type="Gene3D" id="3.30.70.870">
    <property type="entry name" value="Elongation Factor G (Translational Gtpase), domain 3"/>
    <property type="match status" value="1"/>
</dbReference>
<dbReference type="GO" id="GO:0097216">
    <property type="term" value="F:guanosine tetraphosphate binding"/>
    <property type="evidence" value="ECO:0007669"/>
    <property type="project" value="UniProtKB-ARBA"/>
</dbReference>
<dbReference type="InterPro" id="IPR000795">
    <property type="entry name" value="T_Tr_GTP-bd_dom"/>
</dbReference>
<keyword evidence="5" id="KW-0342">GTP-binding</keyword>
<dbReference type="FunFam" id="3.30.70.240:FF:000001">
    <property type="entry name" value="Elongation factor G"/>
    <property type="match status" value="1"/>
</dbReference>
<dbReference type="NCBIfam" id="TIGR00231">
    <property type="entry name" value="small_GTP"/>
    <property type="match status" value="1"/>
</dbReference>
<protein>
    <recommendedName>
        <fullName evidence="1">Elongation factor G</fullName>
    </recommendedName>
</protein>
<dbReference type="GO" id="GO:0003924">
    <property type="term" value="F:GTPase activity"/>
    <property type="evidence" value="ECO:0007669"/>
    <property type="project" value="InterPro"/>
</dbReference>
<dbReference type="InterPro" id="IPR014721">
    <property type="entry name" value="Ribsml_uS5_D2-typ_fold_subgr"/>
</dbReference>
<evidence type="ECO:0000256" key="5">
    <source>
        <dbReference type="ARBA" id="ARBA00023134"/>
    </source>
</evidence>
<comment type="caution">
    <text evidence="8">The sequence shown here is derived from an EMBL/GenBank/DDBJ whole genome shotgun (WGS) entry which is preliminary data.</text>
</comment>
<dbReference type="NCBIfam" id="NF009381">
    <property type="entry name" value="PRK12740.1-5"/>
    <property type="match status" value="1"/>
</dbReference>
<dbReference type="SUPFAM" id="SSF54980">
    <property type="entry name" value="EF-G C-terminal domain-like"/>
    <property type="match status" value="2"/>
</dbReference>
<dbReference type="SUPFAM" id="SSF52540">
    <property type="entry name" value="P-loop containing nucleoside triphosphate hydrolases"/>
    <property type="match status" value="1"/>
</dbReference>
<evidence type="ECO:0000313" key="8">
    <source>
        <dbReference type="EMBL" id="RLJ68506.1"/>
    </source>
</evidence>
<dbReference type="Pfam" id="PF14492">
    <property type="entry name" value="EFG_III"/>
    <property type="match status" value="1"/>
</dbReference>
<dbReference type="OrthoDB" id="9804431at2"/>
<dbReference type="Proteomes" id="UP000268908">
    <property type="component" value="Unassembled WGS sequence"/>
</dbReference>
<dbReference type="Gene3D" id="3.30.230.10">
    <property type="match status" value="1"/>
</dbReference>
<dbReference type="Gene3D" id="2.40.30.10">
    <property type="entry name" value="Translation factors"/>
    <property type="match status" value="1"/>
</dbReference>
<keyword evidence="3 8" id="KW-0251">Elongation factor</keyword>
<feature type="domain" description="Tr-type G" evidence="7">
    <location>
        <begin position="7"/>
        <end position="263"/>
    </location>
</feature>
<dbReference type="SUPFAM" id="SSF54211">
    <property type="entry name" value="Ribosomal protein S5 domain 2-like"/>
    <property type="match status" value="1"/>
</dbReference>
<dbReference type="SMART" id="SM00889">
    <property type="entry name" value="EFG_IV"/>
    <property type="match status" value="1"/>
</dbReference>
<dbReference type="InterPro" id="IPR041095">
    <property type="entry name" value="EFG_II"/>
</dbReference>
<comment type="function">
    <text evidence="6">Catalyzes the GTP-dependent ribosomal translocation step during translation elongation. During this step, the ribosome changes from the pre-translocational (PRE) to the post-translocational (POST) state as the newly formed A-site-bound peptidyl-tRNA and P-site-bound deacylated tRNA move to the P and E sites, respectively. Catalyzes the coordinated movement of the two tRNA molecules, the mRNA and conformational changes in the ribosome.</text>
</comment>
<dbReference type="InterPro" id="IPR035649">
    <property type="entry name" value="EFG_V"/>
</dbReference>
<dbReference type="PROSITE" id="PS51722">
    <property type="entry name" value="G_TR_2"/>
    <property type="match status" value="1"/>
</dbReference>
<dbReference type="Pfam" id="PF03764">
    <property type="entry name" value="EFG_IV"/>
    <property type="match status" value="1"/>
</dbReference>
<dbReference type="Pfam" id="PF22042">
    <property type="entry name" value="EF-G_D2"/>
    <property type="match status" value="1"/>
</dbReference>
<dbReference type="EMBL" id="RCCI01000004">
    <property type="protein sequence ID" value="RLJ68506.1"/>
    <property type="molecule type" value="Genomic_DNA"/>
</dbReference>
<evidence type="ECO:0000256" key="3">
    <source>
        <dbReference type="ARBA" id="ARBA00022768"/>
    </source>
</evidence>
<dbReference type="Pfam" id="PF00009">
    <property type="entry name" value="GTP_EFTU"/>
    <property type="match status" value="1"/>
</dbReference>
<dbReference type="CDD" id="cd03713">
    <property type="entry name" value="EFG_mtEFG_C"/>
    <property type="match status" value="1"/>
</dbReference>
<evidence type="ECO:0000313" key="9">
    <source>
        <dbReference type="Proteomes" id="UP000268908"/>
    </source>
</evidence>
<dbReference type="GO" id="GO:0032790">
    <property type="term" value="P:ribosome disassembly"/>
    <property type="evidence" value="ECO:0007669"/>
    <property type="project" value="TreeGrafter"/>
</dbReference>
<evidence type="ECO:0000256" key="1">
    <source>
        <dbReference type="ARBA" id="ARBA00017872"/>
    </source>
</evidence>
<dbReference type="PANTHER" id="PTHR43261:SF6">
    <property type="entry name" value="ELONGATION FACTOR G-LIKE PROTEIN"/>
    <property type="match status" value="1"/>
</dbReference>
<evidence type="ECO:0000256" key="4">
    <source>
        <dbReference type="ARBA" id="ARBA00022917"/>
    </source>
</evidence>
<keyword evidence="9" id="KW-1185">Reference proteome</keyword>
<dbReference type="AlphaFoldDB" id="A0A497XMN1"/>
<dbReference type="PANTHER" id="PTHR43261">
    <property type="entry name" value="TRANSLATION ELONGATION FACTOR G-RELATED"/>
    <property type="match status" value="1"/>
</dbReference>
<organism evidence="8 9">
    <name type="scientific">Sulfurisoma sediminicola</name>
    <dbReference type="NCBI Taxonomy" id="1381557"/>
    <lineage>
        <taxon>Bacteria</taxon>
        <taxon>Pseudomonadati</taxon>
        <taxon>Pseudomonadota</taxon>
        <taxon>Betaproteobacteria</taxon>
        <taxon>Nitrosomonadales</taxon>
        <taxon>Sterolibacteriaceae</taxon>
        <taxon>Sulfurisoma</taxon>
    </lineage>
</organism>
<gene>
    <name evidence="8" type="ORF">DFR35_1068</name>
</gene>
<dbReference type="InterPro" id="IPR047872">
    <property type="entry name" value="EFG_IV"/>
</dbReference>
<reference evidence="8 9" key="1">
    <citation type="submission" date="2018-10" db="EMBL/GenBank/DDBJ databases">
        <title>Genomic Encyclopedia of Type Strains, Phase IV (KMG-IV): sequencing the most valuable type-strain genomes for metagenomic binning, comparative biology and taxonomic classification.</title>
        <authorList>
            <person name="Goeker M."/>
        </authorList>
    </citation>
    <scope>NUCLEOTIDE SEQUENCE [LARGE SCALE GENOMIC DNA]</scope>
    <source>
        <strain evidence="8 9">DSM 26916</strain>
    </source>
</reference>
<evidence type="ECO:0000259" key="7">
    <source>
        <dbReference type="PROSITE" id="PS51722"/>
    </source>
</evidence>
<dbReference type="InterPro" id="IPR035647">
    <property type="entry name" value="EFG_III/V"/>
</dbReference>
<dbReference type="NCBIfam" id="NF009891">
    <property type="entry name" value="PRK13351.1-1"/>
    <property type="match status" value="1"/>
</dbReference>
<evidence type="ECO:0000256" key="2">
    <source>
        <dbReference type="ARBA" id="ARBA00022741"/>
    </source>
</evidence>
<dbReference type="Pfam" id="PF00679">
    <property type="entry name" value="EFG_C"/>
    <property type="match status" value="1"/>
</dbReference>
<dbReference type="CDD" id="cd04170">
    <property type="entry name" value="EF-G_bact"/>
    <property type="match status" value="1"/>
</dbReference>
<dbReference type="SMART" id="SM00838">
    <property type="entry name" value="EFG_C"/>
    <property type="match status" value="1"/>
</dbReference>
<accession>A0A497XMN1</accession>